<name>A0A938WMK5_9BACT</name>
<evidence type="ECO:0000259" key="1">
    <source>
        <dbReference type="Pfam" id="PF03432"/>
    </source>
</evidence>
<proteinExistence type="predicted"/>
<dbReference type="Proteomes" id="UP000764045">
    <property type="component" value="Unassembled WGS sequence"/>
</dbReference>
<evidence type="ECO:0000313" key="3">
    <source>
        <dbReference type="Proteomes" id="UP000764045"/>
    </source>
</evidence>
<dbReference type="RefSeq" id="WP_205109188.1">
    <property type="nucleotide sequence ID" value="NZ_JACJJL010000010.1"/>
</dbReference>
<dbReference type="InterPro" id="IPR005094">
    <property type="entry name" value="Endonuclease_MobA/VirD2"/>
</dbReference>
<comment type="caution">
    <text evidence="2">The sequence shown here is derived from an EMBL/GenBank/DDBJ whole genome shotgun (WGS) entry which is preliminary data.</text>
</comment>
<protein>
    <submittedName>
        <fullName evidence="2">Relaxase/mobilization nuclease domain-containing protein</fullName>
    </submittedName>
</protein>
<keyword evidence="3" id="KW-1185">Reference proteome</keyword>
<accession>A0A938WMK5</accession>
<dbReference type="EMBL" id="JACJJL010000010">
    <property type="protein sequence ID" value="MBM6661573.1"/>
    <property type="molecule type" value="Genomic_DNA"/>
</dbReference>
<dbReference type="Pfam" id="PF03432">
    <property type="entry name" value="Relaxase"/>
    <property type="match status" value="1"/>
</dbReference>
<feature type="domain" description="MobA/VirD2-like nuclease" evidence="1">
    <location>
        <begin position="17"/>
        <end position="146"/>
    </location>
</feature>
<organism evidence="2 3">
    <name type="scientific">Marseilla massiliensis</name>
    <dbReference type="NCBI Taxonomy" id="1841864"/>
    <lineage>
        <taxon>Bacteria</taxon>
        <taxon>Pseudomonadati</taxon>
        <taxon>Bacteroidota</taxon>
        <taxon>Bacteroidia</taxon>
        <taxon>Bacteroidales</taxon>
        <taxon>Prevotellaceae</taxon>
        <taxon>Marseilla</taxon>
    </lineage>
</organism>
<reference evidence="2 3" key="1">
    <citation type="journal article" date="2021" name="Sci. Rep.">
        <title>The distribution of antibiotic resistance genes in chicken gut microbiota commensals.</title>
        <authorList>
            <person name="Juricova H."/>
            <person name="Matiasovicova J."/>
            <person name="Kubasova T."/>
            <person name="Cejkova D."/>
            <person name="Rychlik I."/>
        </authorList>
    </citation>
    <scope>NUCLEOTIDE SEQUENCE [LARGE SCALE GENOMIC DNA]</scope>
    <source>
        <strain evidence="2 3">An819</strain>
    </source>
</reference>
<sequence length="316" mass="36484">MIAKIVKGSNFKGVVNYILDKEKDAKILVCDGLFAENKETIAGSFEAQARMNPRVTKPVGHIALAFSKEDEHRLIDRAMAGIALEYLKKMGITDTQILIVRHFDKEHPHVHIAFNRIANDGRTINDRNERIRSTRICKELTRKYGLYFADGKEQVKLHRLKEPDKTKYELYSILKLEVARCGNWQQLMANLEKQGVEVRFKYKGCSDEVQGVVFSMNGYPFSGTKIDRRFSYSKIDAVLDANRHEERQRVMANQMADYRHPASPPSQFEPKGSDDLYSGSIGLFMPDNSNAQADENYFEEQLKRKNKKKKQRKIRF</sequence>
<dbReference type="AlphaFoldDB" id="A0A938WMK5"/>
<gene>
    <name evidence="2" type="ORF">H6B30_07385</name>
</gene>
<evidence type="ECO:0000313" key="2">
    <source>
        <dbReference type="EMBL" id="MBM6661573.1"/>
    </source>
</evidence>